<protein>
    <submittedName>
        <fullName evidence="2">Uncharacterized protein</fullName>
    </submittedName>
</protein>
<keyword evidence="3" id="KW-1185">Reference proteome</keyword>
<feature type="region of interest" description="Disordered" evidence="1">
    <location>
        <begin position="1"/>
        <end position="67"/>
    </location>
</feature>
<evidence type="ECO:0000256" key="1">
    <source>
        <dbReference type="SAM" id="MobiDB-lite"/>
    </source>
</evidence>
<proteinExistence type="predicted"/>
<feature type="compositionally biased region" description="Basic and acidic residues" evidence="1">
    <location>
        <begin position="19"/>
        <end position="44"/>
    </location>
</feature>
<evidence type="ECO:0000313" key="2">
    <source>
        <dbReference type="EMBL" id="CAK0852061.1"/>
    </source>
</evidence>
<evidence type="ECO:0000313" key="3">
    <source>
        <dbReference type="Proteomes" id="UP001189429"/>
    </source>
</evidence>
<gene>
    <name evidence="2" type="ORF">PCOR1329_LOCUS44029</name>
</gene>
<dbReference type="Proteomes" id="UP001189429">
    <property type="component" value="Unassembled WGS sequence"/>
</dbReference>
<dbReference type="EMBL" id="CAUYUJ010015290">
    <property type="protein sequence ID" value="CAK0852061.1"/>
    <property type="molecule type" value="Genomic_DNA"/>
</dbReference>
<reference evidence="2" key="1">
    <citation type="submission" date="2023-10" db="EMBL/GenBank/DDBJ databases">
        <authorList>
            <person name="Chen Y."/>
            <person name="Shah S."/>
            <person name="Dougan E. K."/>
            <person name="Thang M."/>
            <person name="Chan C."/>
        </authorList>
    </citation>
    <scope>NUCLEOTIDE SEQUENCE [LARGE SCALE GENOMIC DNA]</scope>
</reference>
<sequence length="131" mass="14635">MAEAVQSMPQHQSPLEQGQRQEELTKAETDDQEKIIQAAEDSRTAVRTRCKSGPRSRPLGSPRTRGWACLPRASRTSTRRRCLQDLEGPGQARRAEVKVQDVQLHKFRLPRQLQDLGSHCHAGDAATAKEA</sequence>
<name>A0ABN9U0Q6_9DINO</name>
<accession>A0ABN9U0Q6</accession>
<comment type="caution">
    <text evidence="2">The sequence shown here is derived from an EMBL/GenBank/DDBJ whole genome shotgun (WGS) entry which is preliminary data.</text>
</comment>
<feature type="compositionally biased region" description="Polar residues" evidence="1">
    <location>
        <begin position="7"/>
        <end position="18"/>
    </location>
</feature>
<organism evidence="2 3">
    <name type="scientific">Prorocentrum cordatum</name>
    <dbReference type="NCBI Taxonomy" id="2364126"/>
    <lineage>
        <taxon>Eukaryota</taxon>
        <taxon>Sar</taxon>
        <taxon>Alveolata</taxon>
        <taxon>Dinophyceae</taxon>
        <taxon>Prorocentrales</taxon>
        <taxon>Prorocentraceae</taxon>
        <taxon>Prorocentrum</taxon>
    </lineage>
</organism>